<dbReference type="CDD" id="cd19091">
    <property type="entry name" value="AKR_PsAKR"/>
    <property type="match status" value="1"/>
</dbReference>
<dbReference type="PRINTS" id="PR00069">
    <property type="entry name" value="ALDKETRDTASE"/>
</dbReference>
<name>A0A179BT40_RHILE</name>
<dbReference type="GO" id="GO:0016491">
    <property type="term" value="F:oxidoreductase activity"/>
    <property type="evidence" value="ECO:0007669"/>
    <property type="project" value="UniProtKB-KW"/>
</dbReference>
<evidence type="ECO:0000259" key="2">
    <source>
        <dbReference type="Pfam" id="PF00248"/>
    </source>
</evidence>
<dbReference type="InterPro" id="IPR020471">
    <property type="entry name" value="AKR"/>
</dbReference>
<protein>
    <submittedName>
        <fullName evidence="3">Aldo/keto reductase</fullName>
    </submittedName>
</protein>
<feature type="domain" description="NADP-dependent oxidoreductase" evidence="2">
    <location>
        <begin position="15"/>
        <end position="316"/>
    </location>
</feature>
<accession>A0A179BT40</accession>
<proteinExistence type="predicted"/>
<organism evidence="3">
    <name type="scientific">Rhizobium leguminosarum</name>
    <dbReference type="NCBI Taxonomy" id="384"/>
    <lineage>
        <taxon>Bacteria</taxon>
        <taxon>Pseudomonadati</taxon>
        <taxon>Pseudomonadota</taxon>
        <taxon>Alphaproteobacteria</taxon>
        <taxon>Hyphomicrobiales</taxon>
        <taxon>Rhizobiaceae</taxon>
        <taxon>Rhizobium/Agrobacterium group</taxon>
        <taxon>Rhizobium</taxon>
    </lineage>
</organism>
<dbReference type="InterPro" id="IPR023210">
    <property type="entry name" value="NADP_OxRdtase_dom"/>
</dbReference>
<dbReference type="EMBL" id="LWBS01000220">
    <property type="protein sequence ID" value="OAP94234.1"/>
    <property type="molecule type" value="Genomic_DNA"/>
</dbReference>
<dbReference type="Gene3D" id="3.20.20.100">
    <property type="entry name" value="NADP-dependent oxidoreductase domain"/>
    <property type="match status" value="1"/>
</dbReference>
<dbReference type="PANTHER" id="PTHR43364">
    <property type="entry name" value="NADH-SPECIFIC METHYLGLYOXAL REDUCTASE-RELATED"/>
    <property type="match status" value="1"/>
</dbReference>
<dbReference type="GO" id="GO:0005829">
    <property type="term" value="C:cytosol"/>
    <property type="evidence" value="ECO:0007669"/>
    <property type="project" value="TreeGrafter"/>
</dbReference>
<dbReference type="SUPFAM" id="SSF51430">
    <property type="entry name" value="NAD(P)-linked oxidoreductase"/>
    <property type="match status" value="1"/>
</dbReference>
<keyword evidence="1" id="KW-0560">Oxidoreductase</keyword>
<dbReference type="InterPro" id="IPR050523">
    <property type="entry name" value="AKR_Detox_Biosynth"/>
</dbReference>
<reference evidence="3" key="1">
    <citation type="submission" date="2016-04" db="EMBL/GenBank/DDBJ databases">
        <title>Fast-growing isolate from the root nodules of Vavilovia formosa.</title>
        <authorList>
            <person name="Kimeklis A."/>
            <person name="Safronova V."/>
            <person name="Belimov A."/>
            <person name="Andronov E."/>
        </authorList>
    </citation>
    <scope>NUCLEOTIDE SEQUENCE [LARGE SCALE GENOMIC DNA]</scope>
    <source>
        <strain evidence="3">Vaf-46</strain>
    </source>
</reference>
<dbReference type="eggNOG" id="COG0667">
    <property type="taxonomic scope" value="Bacteria"/>
</dbReference>
<dbReference type="AlphaFoldDB" id="A0A179BT40"/>
<dbReference type="PANTHER" id="PTHR43364:SF18">
    <property type="entry name" value="OXIDOREDUCTASE"/>
    <property type="match status" value="1"/>
</dbReference>
<evidence type="ECO:0000256" key="1">
    <source>
        <dbReference type="ARBA" id="ARBA00023002"/>
    </source>
</evidence>
<dbReference type="InterPro" id="IPR036812">
    <property type="entry name" value="NAD(P)_OxRdtase_dom_sf"/>
</dbReference>
<evidence type="ECO:0000313" key="3">
    <source>
        <dbReference type="EMBL" id="OAP94234.1"/>
    </source>
</evidence>
<sequence>MQYTTLGRTGLAVSRLAFGAMTFTSGDRSLGAIYKTDADVADALVGQALDAGINFFDTADAYASGQSETILGQVLMARRSEVVIATKVGFRTGTPLGQAGLSRRHILWSVEESLKRLRTDWIDVYIVHKEDPFTPLEETLSALDAVVRSGKVRYIGFSNWSAWKVAAALEIQKANGLAPFTHGQMYYSLLGRDVERDILPMMQRYGLGLTVWSPLASGFLSGKYTRETLGDPDNRYSGFDILPFDKERGFALVERMRVIAAANGASVAQVAIAWLLAKKTVSSVLLGASKPHQLADNLGAAKLVLDEGDLTALDAATEPAPVYPNWFIDNLVDQPQKAALGR</sequence>
<comment type="caution">
    <text evidence="3">The sequence shown here is derived from an EMBL/GenBank/DDBJ whole genome shotgun (WGS) entry which is preliminary data.</text>
</comment>
<gene>
    <name evidence="3" type="ORF">A4U53_02185</name>
</gene>
<dbReference type="Pfam" id="PF00248">
    <property type="entry name" value="Aldo_ket_red"/>
    <property type="match status" value="1"/>
</dbReference>
<dbReference type="FunFam" id="3.20.20.100:FF:000004">
    <property type="entry name" value="Oxidoreductase, aldo/keto reductase"/>
    <property type="match status" value="1"/>
</dbReference>